<evidence type="ECO:0000256" key="1">
    <source>
        <dbReference type="ARBA" id="ARBA00010638"/>
    </source>
</evidence>
<dbReference type="RefSeq" id="WP_119152027.1">
    <property type="nucleotide sequence ID" value="NZ_JBHSOV010000021.1"/>
</dbReference>
<comment type="similarity">
    <text evidence="1 5">Belongs to the 5-formyltetrahydrofolate cyclo-ligase family.</text>
</comment>
<evidence type="ECO:0000313" key="7">
    <source>
        <dbReference type="Proteomes" id="UP000266340"/>
    </source>
</evidence>
<dbReference type="PANTHER" id="PTHR23407:SF1">
    <property type="entry name" value="5-FORMYLTETRAHYDROFOLATE CYCLO-LIGASE"/>
    <property type="match status" value="1"/>
</dbReference>
<keyword evidence="2 4" id="KW-0547">Nucleotide-binding</keyword>
<keyword evidence="3 4" id="KW-0067">ATP-binding</keyword>
<keyword evidence="7" id="KW-1185">Reference proteome</keyword>
<keyword evidence="5" id="KW-0460">Magnesium</keyword>
<accession>A0A398CM73</accession>
<dbReference type="EMBL" id="QXJM01000042">
    <property type="protein sequence ID" value="RIE00967.1"/>
    <property type="molecule type" value="Genomic_DNA"/>
</dbReference>
<keyword evidence="5" id="KW-0479">Metal-binding</keyword>
<dbReference type="InterPro" id="IPR037171">
    <property type="entry name" value="NagB/RpiA_transferase-like"/>
</dbReference>
<dbReference type="EC" id="6.3.3.2" evidence="5"/>
<evidence type="ECO:0000256" key="4">
    <source>
        <dbReference type="PIRSR" id="PIRSR006806-1"/>
    </source>
</evidence>
<feature type="binding site" evidence="4">
    <location>
        <begin position="150"/>
        <end position="158"/>
    </location>
    <ligand>
        <name>ATP</name>
        <dbReference type="ChEBI" id="CHEBI:30616"/>
    </ligand>
</feature>
<dbReference type="PIRSF" id="PIRSF006806">
    <property type="entry name" value="FTHF_cligase"/>
    <property type="match status" value="1"/>
</dbReference>
<protein>
    <recommendedName>
        <fullName evidence="5">5-formyltetrahydrofolate cyclo-ligase</fullName>
        <ecNumber evidence="5">6.3.3.2</ecNumber>
    </recommendedName>
</protein>
<dbReference type="GO" id="GO:0009396">
    <property type="term" value="P:folic acid-containing compound biosynthetic process"/>
    <property type="evidence" value="ECO:0007669"/>
    <property type="project" value="TreeGrafter"/>
</dbReference>
<feature type="binding site" evidence="4">
    <location>
        <position position="68"/>
    </location>
    <ligand>
        <name>substrate</name>
    </ligand>
</feature>
<dbReference type="PANTHER" id="PTHR23407">
    <property type="entry name" value="ATPASE INHIBITOR/5-FORMYLTETRAHYDROFOLATE CYCLO-LIGASE"/>
    <property type="match status" value="1"/>
</dbReference>
<evidence type="ECO:0000256" key="2">
    <source>
        <dbReference type="ARBA" id="ARBA00022741"/>
    </source>
</evidence>
<comment type="cofactor">
    <cofactor evidence="5">
        <name>Mg(2+)</name>
        <dbReference type="ChEBI" id="CHEBI:18420"/>
    </cofactor>
</comment>
<keyword evidence="6" id="KW-0436">Ligase</keyword>
<evidence type="ECO:0000256" key="5">
    <source>
        <dbReference type="RuleBase" id="RU361279"/>
    </source>
</evidence>
<dbReference type="GO" id="GO:0005524">
    <property type="term" value="F:ATP binding"/>
    <property type="evidence" value="ECO:0007669"/>
    <property type="project" value="UniProtKB-KW"/>
</dbReference>
<dbReference type="InterPro" id="IPR024185">
    <property type="entry name" value="FTHF_cligase-like_sf"/>
</dbReference>
<dbReference type="GO" id="GO:0035999">
    <property type="term" value="P:tetrahydrofolate interconversion"/>
    <property type="evidence" value="ECO:0007669"/>
    <property type="project" value="TreeGrafter"/>
</dbReference>
<evidence type="ECO:0000256" key="3">
    <source>
        <dbReference type="ARBA" id="ARBA00022840"/>
    </source>
</evidence>
<dbReference type="GO" id="GO:0030272">
    <property type="term" value="F:5-formyltetrahydrofolate cyclo-ligase activity"/>
    <property type="evidence" value="ECO:0007669"/>
    <property type="project" value="UniProtKB-EC"/>
</dbReference>
<dbReference type="SUPFAM" id="SSF100950">
    <property type="entry name" value="NagB/RpiA/CoA transferase-like"/>
    <property type="match status" value="1"/>
</dbReference>
<dbReference type="Pfam" id="PF01812">
    <property type="entry name" value="5-FTHF_cyc-lig"/>
    <property type="match status" value="1"/>
</dbReference>
<comment type="caution">
    <text evidence="6">The sequence shown here is derived from an EMBL/GenBank/DDBJ whole genome shotgun (WGS) entry which is preliminary data.</text>
</comment>
<name>A0A398CM73_9BACL</name>
<gene>
    <name evidence="6" type="ORF">D3H35_25750</name>
</gene>
<dbReference type="AlphaFoldDB" id="A0A398CM73"/>
<dbReference type="Gene3D" id="3.40.50.10420">
    <property type="entry name" value="NagB/RpiA/CoA transferase-like"/>
    <property type="match status" value="1"/>
</dbReference>
<dbReference type="NCBIfam" id="TIGR02727">
    <property type="entry name" value="MTHFS_bact"/>
    <property type="match status" value="1"/>
</dbReference>
<feature type="binding site" evidence="4">
    <location>
        <begin position="11"/>
        <end position="15"/>
    </location>
    <ligand>
        <name>ATP</name>
        <dbReference type="ChEBI" id="CHEBI:30616"/>
    </ligand>
</feature>
<proteinExistence type="inferred from homology"/>
<reference evidence="6 7" key="1">
    <citation type="submission" date="2018-09" db="EMBL/GenBank/DDBJ databases">
        <title>Cohnella cavernae sp. nov., isolated from a karst cave.</title>
        <authorList>
            <person name="Zhu H."/>
        </authorList>
    </citation>
    <scope>NUCLEOTIDE SEQUENCE [LARGE SCALE GENOMIC DNA]</scope>
    <source>
        <strain evidence="6 7">K2E09-144</strain>
    </source>
</reference>
<evidence type="ECO:0000313" key="6">
    <source>
        <dbReference type="EMBL" id="RIE00967.1"/>
    </source>
</evidence>
<comment type="catalytic activity">
    <reaction evidence="5">
        <text>(6S)-5-formyl-5,6,7,8-tetrahydrofolate + ATP = (6R)-5,10-methenyltetrahydrofolate + ADP + phosphate</text>
        <dbReference type="Rhea" id="RHEA:10488"/>
        <dbReference type="ChEBI" id="CHEBI:30616"/>
        <dbReference type="ChEBI" id="CHEBI:43474"/>
        <dbReference type="ChEBI" id="CHEBI:57455"/>
        <dbReference type="ChEBI" id="CHEBI:57457"/>
        <dbReference type="ChEBI" id="CHEBI:456216"/>
        <dbReference type="EC" id="6.3.3.2"/>
    </reaction>
</comment>
<sequence>MEAQGNGPFDKKGWRNRMTALRDTLDSDERRRNSALACRMVEDGILAPLRRRSDRPLTICLYGAFRSEADPELLFELALRAGDRIVAPRMVSSDSGRSLELREVRSMASFISGKWGVPEPDPARTTRYPESAPLDVVLVPGLAFDRFGGRLGYGGGFYDRLYAAETTGLREGTRWIGFAYSLQVTEERLPKESHDLRMDALATEKDVYWNSTWTEGL</sequence>
<dbReference type="Proteomes" id="UP000266340">
    <property type="component" value="Unassembled WGS sequence"/>
</dbReference>
<organism evidence="6 7">
    <name type="scientific">Cohnella faecalis</name>
    <dbReference type="NCBI Taxonomy" id="2315694"/>
    <lineage>
        <taxon>Bacteria</taxon>
        <taxon>Bacillati</taxon>
        <taxon>Bacillota</taxon>
        <taxon>Bacilli</taxon>
        <taxon>Bacillales</taxon>
        <taxon>Paenibacillaceae</taxon>
        <taxon>Cohnella</taxon>
    </lineage>
</organism>
<dbReference type="GO" id="GO:0046872">
    <property type="term" value="F:metal ion binding"/>
    <property type="evidence" value="ECO:0007669"/>
    <property type="project" value="UniProtKB-KW"/>
</dbReference>
<dbReference type="InterPro" id="IPR002698">
    <property type="entry name" value="FTHF_cligase"/>
</dbReference>